<dbReference type="GO" id="GO:0006869">
    <property type="term" value="P:lipid transport"/>
    <property type="evidence" value="ECO:0007669"/>
    <property type="project" value="UniProtKB-KW"/>
</dbReference>
<dbReference type="SUPFAM" id="SSF50729">
    <property type="entry name" value="PH domain-like"/>
    <property type="match status" value="1"/>
</dbReference>
<keyword evidence="1 5" id="KW-0813">Transport</keyword>
<dbReference type="FunFam" id="2.30.29.30:FF:000089">
    <property type="entry name" value="Oxysterol-binding protein"/>
    <property type="match status" value="1"/>
</dbReference>
<dbReference type="InterPro" id="IPR001849">
    <property type="entry name" value="PH_domain"/>
</dbReference>
<dbReference type="PANTHER" id="PTHR10972">
    <property type="entry name" value="OXYSTEROL-BINDING PROTEIN-RELATED"/>
    <property type="match status" value="1"/>
</dbReference>
<evidence type="ECO:0000256" key="5">
    <source>
        <dbReference type="RuleBase" id="RU003845"/>
    </source>
</evidence>
<evidence type="ECO:0000256" key="3">
    <source>
        <dbReference type="ARBA" id="ARBA00023121"/>
    </source>
</evidence>
<organism evidence="8 9">
    <name type="scientific">Cimex lectularius</name>
    <name type="common">Bed bug</name>
    <name type="synonym">Acanthia lectularia</name>
    <dbReference type="NCBI Taxonomy" id="79782"/>
    <lineage>
        <taxon>Eukaryota</taxon>
        <taxon>Metazoa</taxon>
        <taxon>Ecdysozoa</taxon>
        <taxon>Arthropoda</taxon>
        <taxon>Hexapoda</taxon>
        <taxon>Insecta</taxon>
        <taxon>Pterygota</taxon>
        <taxon>Neoptera</taxon>
        <taxon>Paraneoptera</taxon>
        <taxon>Hemiptera</taxon>
        <taxon>Heteroptera</taxon>
        <taxon>Panheteroptera</taxon>
        <taxon>Cimicomorpha</taxon>
        <taxon>Cimicidae</taxon>
        <taxon>Cimex</taxon>
    </lineage>
</organism>
<dbReference type="PROSITE" id="PS50003">
    <property type="entry name" value="PH_DOMAIN"/>
    <property type="match status" value="1"/>
</dbReference>
<evidence type="ECO:0000256" key="4">
    <source>
        <dbReference type="RuleBase" id="RU003844"/>
    </source>
</evidence>
<dbReference type="SUPFAM" id="SSF144000">
    <property type="entry name" value="Oxysterol-binding protein-like"/>
    <property type="match status" value="1"/>
</dbReference>
<dbReference type="InterPro" id="IPR000648">
    <property type="entry name" value="Oxysterol-bd"/>
</dbReference>
<dbReference type="Proteomes" id="UP000494040">
    <property type="component" value="Unassembled WGS sequence"/>
</dbReference>
<dbReference type="Gene3D" id="2.30.29.30">
    <property type="entry name" value="Pleckstrin-homology domain (PH domain)/Phosphotyrosine-binding domain (PTB)"/>
    <property type="match status" value="1"/>
</dbReference>
<keyword evidence="2 5" id="KW-0445">Lipid transport</keyword>
<dbReference type="InterPro" id="IPR018494">
    <property type="entry name" value="Oxysterol-bd_CS"/>
</dbReference>
<proteinExistence type="inferred from homology"/>
<dbReference type="CDD" id="cd13290">
    <property type="entry name" value="PH_ORP9"/>
    <property type="match status" value="1"/>
</dbReference>
<protein>
    <recommendedName>
        <fullName evidence="5">Oxysterol-binding protein</fullName>
    </recommendedName>
</protein>
<dbReference type="FunFam" id="2.40.160.120:FF:000014">
    <property type="entry name" value="Oxysterol-binding protein"/>
    <property type="match status" value="1"/>
</dbReference>
<evidence type="ECO:0000259" key="7">
    <source>
        <dbReference type="PROSITE" id="PS50003"/>
    </source>
</evidence>
<dbReference type="Gene3D" id="2.40.160.120">
    <property type="match status" value="1"/>
</dbReference>
<feature type="region of interest" description="Disordered" evidence="6">
    <location>
        <begin position="311"/>
        <end position="370"/>
    </location>
</feature>
<dbReference type="AlphaFoldDB" id="A0A8I6RUA0"/>
<dbReference type="FunFam" id="1.10.287.2720:FF:000001">
    <property type="entry name" value="Oxysterol-binding OBPalpha"/>
    <property type="match status" value="1"/>
</dbReference>
<dbReference type="RefSeq" id="XP_014249854.1">
    <property type="nucleotide sequence ID" value="XM_014394368.2"/>
</dbReference>
<dbReference type="SMART" id="SM00233">
    <property type="entry name" value="PH"/>
    <property type="match status" value="1"/>
</dbReference>
<sequence>MEGSLSKWTNVMKGWQYRWFVLDDNAGLLSYYTSREKMMRGVRRGCVRLKGAVIGIDDEDDSTFTITVDSKTFHFQARDGDEREKWVRCLEDTILRHAYGFKSSSSFRLDAYKNMLTLQDFDKKLAESDSYLQMVIDHTKAVETKMSTLTDPDLRNRCEIICQHANSMLEQMKHTIVLLQIAKNTAHPVNGTYQPMPLTDSDNTKSIDGVPSAYIPYNNSVEVGIEIGSECEDTQHSRMLPTAFGGAKTPSYILEDLPVVLPSSLSTPRVAVSEKDIIQSRVPRFFFNFVSHGNLPLPVVVPETSYSSSEEEDFFDAYDSSESSAGNPAASKDDQVGEEFEEEPCPLPSTQAENGESSHASSSRTAAPATRNFIKPDGTIDYDLLYEPSSEDTTNISMESQGSVVTHLLSQVKIGMDLTKVVLPTFILETRSLLEMYADYFAHPDMFIRIADLETEKDRMVQVVLWYLCSYHAGRKSSVAKKPYNPILGEFFQCHWNLEDYEADPNAQLIEDGPVPWCNGNQLTFIAEQVSHHPPISAFYAEHYNKRISFNAHVWTKSKFLGLSIGVHNIGSGVINVIDYDEKYTVTFPNGYGRSILTVPWIELGGVVNIACEKTGYKAVVEFITKPFYGGKKHRITGEIFAPNEKKPFVTITGEWNGVMEAKWSDGRCEPFADVHKLTIINKTVRPIEFQDENESRRLWKEVTAGLRMNNVAQASNAKCNLEQKQRLEAQQRKTLGLAWETKLFQPGDEDNWVFMKPLADRLKANVR</sequence>
<feature type="compositionally biased region" description="Low complexity" evidence="6">
    <location>
        <begin position="357"/>
        <end position="370"/>
    </location>
</feature>
<dbReference type="EnsemblMetazoa" id="XM_014394368.2">
    <property type="protein sequence ID" value="XP_014249854.1"/>
    <property type="gene ID" value="LOC106666872"/>
</dbReference>
<keyword evidence="3" id="KW-0446">Lipid-binding</keyword>
<dbReference type="GO" id="GO:0032934">
    <property type="term" value="F:sterol binding"/>
    <property type="evidence" value="ECO:0007669"/>
    <property type="project" value="TreeGrafter"/>
</dbReference>
<dbReference type="Gene3D" id="1.10.287.2720">
    <property type="match status" value="1"/>
</dbReference>
<name>A0A8I6RUA0_CIMLE</name>
<dbReference type="InterPro" id="IPR037239">
    <property type="entry name" value="OSBP_sf"/>
</dbReference>
<evidence type="ECO:0000256" key="6">
    <source>
        <dbReference type="SAM" id="MobiDB-lite"/>
    </source>
</evidence>
<evidence type="ECO:0000256" key="2">
    <source>
        <dbReference type="ARBA" id="ARBA00023055"/>
    </source>
</evidence>
<dbReference type="PROSITE" id="PS01013">
    <property type="entry name" value="OSBP"/>
    <property type="match status" value="1"/>
</dbReference>
<dbReference type="KEGG" id="clec:106666872"/>
<dbReference type="OrthoDB" id="14833at2759"/>
<dbReference type="OMA" id="CTIEQKQ"/>
<keyword evidence="9" id="KW-1185">Reference proteome</keyword>
<dbReference type="PANTHER" id="PTHR10972:SF200">
    <property type="entry name" value="OXYSTEROL-BINDING PROTEIN-RELATED PROTEIN 9"/>
    <property type="match status" value="1"/>
</dbReference>
<feature type="domain" description="PH" evidence="7">
    <location>
        <begin position="1"/>
        <end position="95"/>
    </location>
</feature>
<dbReference type="GO" id="GO:0005794">
    <property type="term" value="C:Golgi apparatus"/>
    <property type="evidence" value="ECO:0007669"/>
    <property type="project" value="TreeGrafter"/>
</dbReference>
<evidence type="ECO:0000256" key="1">
    <source>
        <dbReference type="ARBA" id="ARBA00022448"/>
    </source>
</evidence>
<dbReference type="GO" id="GO:0005829">
    <property type="term" value="C:cytosol"/>
    <property type="evidence" value="ECO:0007669"/>
    <property type="project" value="TreeGrafter"/>
</dbReference>
<dbReference type="InterPro" id="IPR011993">
    <property type="entry name" value="PH-like_dom_sf"/>
</dbReference>
<dbReference type="Pfam" id="PF01237">
    <property type="entry name" value="Oxysterol_BP"/>
    <property type="match status" value="1"/>
</dbReference>
<comment type="similarity">
    <text evidence="4">Belongs to the OSBP family.</text>
</comment>
<evidence type="ECO:0000313" key="8">
    <source>
        <dbReference type="EnsemblMetazoa" id="XP_014249854.1"/>
    </source>
</evidence>
<evidence type="ECO:0000313" key="9">
    <source>
        <dbReference type="Proteomes" id="UP000494040"/>
    </source>
</evidence>
<dbReference type="GeneID" id="106666872"/>
<reference evidence="8" key="1">
    <citation type="submission" date="2022-01" db="UniProtKB">
        <authorList>
            <consortium name="EnsemblMetazoa"/>
        </authorList>
    </citation>
    <scope>IDENTIFICATION</scope>
</reference>
<accession>A0A8I6RUA0</accession>
<dbReference type="Pfam" id="PF00169">
    <property type="entry name" value="PH"/>
    <property type="match status" value="1"/>
</dbReference>
<dbReference type="Gene3D" id="3.30.70.3490">
    <property type="match status" value="1"/>
</dbReference>
<dbReference type="GO" id="GO:0016020">
    <property type="term" value="C:membrane"/>
    <property type="evidence" value="ECO:0007669"/>
    <property type="project" value="TreeGrafter"/>
</dbReference>